<evidence type="ECO:0000256" key="3">
    <source>
        <dbReference type="ARBA" id="ARBA00022475"/>
    </source>
</evidence>
<feature type="compositionally biased region" description="Low complexity" evidence="7">
    <location>
        <begin position="19"/>
        <end position="34"/>
    </location>
</feature>
<gene>
    <name evidence="9" type="ORF">OP10G_0930</name>
</gene>
<reference evidence="9 10" key="1">
    <citation type="journal article" date="2014" name="PLoS ONE">
        <title>The first complete genome sequence of the class fimbriimonadia in the phylum armatimonadetes.</title>
        <authorList>
            <person name="Hu Z.Y."/>
            <person name="Wang Y.Z."/>
            <person name="Im W.T."/>
            <person name="Wang S.Y."/>
            <person name="Zhao G.P."/>
            <person name="Zheng H.J."/>
            <person name="Quan Z.X."/>
        </authorList>
    </citation>
    <scope>NUCLEOTIDE SEQUENCE [LARGE SCALE GENOMIC DNA]</scope>
    <source>
        <strain evidence="9">Gsoil 348</strain>
    </source>
</reference>
<evidence type="ECO:0000256" key="7">
    <source>
        <dbReference type="SAM" id="MobiDB-lite"/>
    </source>
</evidence>
<feature type="transmembrane region" description="Helical" evidence="8">
    <location>
        <begin position="175"/>
        <end position="197"/>
    </location>
</feature>
<organism evidence="9 10">
    <name type="scientific">Fimbriimonas ginsengisoli Gsoil 348</name>
    <dbReference type="NCBI Taxonomy" id="661478"/>
    <lineage>
        <taxon>Bacteria</taxon>
        <taxon>Bacillati</taxon>
        <taxon>Armatimonadota</taxon>
        <taxon>Fimbriimonadia</taxon>
        <taxon>Fimbriimonadales</taxon>
        <taxon>Fimbriimonadaceae</taxon>
        <taxon>Fimbriimonas</taxon>
    </lineage>
</organism>
<evidence type="ECO:0000256" key="6">
    <source>
        <dbReference type="ARBA" id="ARBA00023136"/>
    </source>
</evidence>
<dbReference type="STRING" id="661478.OP10G_0930"/>
<protein>
    <submittedName>
        <fullName evidence="9">ABC nitrate/sulfonate/bicarbonate transporter, inner membrane subunit</fullName>
    </submittedName>
</protein>
<feature type="region of interest" description="Disordered" evidence="7">
    <location>
        <begin position="1"/>
        <end position="40"/>
    </location>
</feature>
<dbReference type="Proteomes" id="UP000027982">
    <property type="component" value="Chromosome"/>
</dbReference>
<evidence type="ECO:0000313" key="10">
    <source>
        <dbReference type="Proteomes" id="UP000027982"/>
    </source>
</evidence>
<keyword evidence="2" id="KW-0813">Transport</keyword>
<keyword evidence="6 8" id="KW-0472">Membrane</keyword>
<evidence type="ECO:0000256" key="4">
    <source>
        <dbReference type="ARBA" id="ARBA00022692"/>
    </source>
</evidence>
<evidence type="ECO:0000256" key="1">
    <source>
        <dbReference type="ARBA" id="ARBA00004651"/>
    </source>
</evidence>
<feature type="transmembrane region" description="Helical" evidence="8">
    <location>
        <begin position="153"/>
        <end position="169"/>
    </location>
</feature>
<evidence type="ECO:0000313" key="9">
    <source>
        <dbReference type="EMBL" id="AIE84298.1"/>
    </source>
</evidence>
<dbReference type="EMBL" id="CP007139">
    <property type="protein sequence ID" value="AIE84298.1"/>
    <property type="molecule type" value="Genomic_DNA"/>
</dbReference>
<dbReference type="CDD" id="cd06261">
    <property type="entry name" value="TM_PBP2"/>
    <property type="match status" value="1"/>
</dbReference>
<keyword evidence="10" id="KW-1185">Reference proteome</keyword>
<dbReference type="KEGG" id="fgi:OP10G_0930"/>
<sequence length="309" mass="33774">MSNDPSEIEKRDSIQAQENPNAAVAPPKGGVPAVRGTEPMRFGDRKSRHWYDIFLPNKLIPSNGMRLIVAGEVALAILFWIYSPLKFLPGPGEVFRAFGELWAKQGLGDELITSFKLNLIALAISAVISTGLAYLTVLPVFRPIVTAVSKGRFLSLAGFTLIFQSVFGGGRNLQISMLVAGVTVFYVTSMASVIGSIPKGELDHARTLRMGEWRVVWEVVILGTADRALEVMRQNAAIGWMMLTLVEGVVRSEGGIGTMLLNNVKYFKLPEVYAIQIAILVVGLLQDGGIALLRRLVCPYADLMLERKS</sequence>
<evidence type="ECO:0000256" key="5">
    <source>
        <dbReference type="ARBA" id="ARBA00022989"/>
    </source>
</evidence>
<dbReference type="PANTHER" id="PTHR30151">
    <property type="entry name" value="ALKANE SULFONATE ABC TRANSPORTER-RELATED, MEMBRANE SUBUNIT"/>
    <property type="match status" value="1"/>
</dbReference>
<evidence type="ECO:0000256" key="2">
    <source>
        <dbReference type="ARBA" id="ARBA00022448"/>
    </source>
</evidence>
<proteinExistence type="predicted"/>
<dbReference type="RefSeq" id="WP_025227058.1">
    <property type="nucleotide sequence ID" value="NZ_CP007139.1"/>
</dbReference>
<feature type="transmembrane region" description="Helical" evidence="8">
    <location>
        <begin position="64"/>
        <end position="82"/>
    </location>
</feature>
<dbReference type="eggNOG" id="COG0600">
    <property type="taxonomic scope" value="Bacteria"/>
</dbReference>
<keyword evidence="3" id="KW-1003">Cell membrane</keyword>
<dbReference type="Gene3D" id="1.10.3720.10">
    <property type="entry name" value="MetI-like"/>
    <property type="match status" value="1"/>
</dbReference>
<dbReference type="SUPFAM" id="SSF161098">
    <property type="entry name" value="MetI-like"/>
    <property type="match status" value="1"/>
</dbReference>
<dbReference type="InterPro" id="IPR000515">
    <property type="entry name" value="MetI-like"/>
</dbReference>
<dbReference type="GO" id="GO:0005886">
    <property type="term" value="C:plasma membrane"/>
    <property type="evidence" value="ECO:0007669"/>
    <property type="project" value="UniProtKB-SubCell"/>
</dbReference>
<dbReference type="PANTHER" id="PTHR30151:SF0">
    <property type="entry name" value="ABC TRANSPORTER PERMEASE PROTEIN MJ0413-RELATED"/>
    <property type="match status" value="1"/>
</dbReference>
<evidence type="ECO:0000256" key="8">
    <source>
        <dbReference type="SAM" id="Phobius"/>
    </source>
</evidence>
<keyword evidence="5 8" id="KW-1133">Transmembrane helix</keyword>
<feature type="transmembrane region" description="Helical" evidence="8">
    <location>
        <begin position="119"/>
        <end position="141"/>
    </location>
</feature>
<comment type="subcellular location">
    <subcellularLocation>
        <location evidence="1">Cell membrane</location>
        <topology evidence="1">Multi-pass membrane protein</topology>
    </subcellularLocation>
</comment>
<keyword evidence="4 8" id="KW-0812">Transmembrane</keyword>
<dbReference type="HOGENOM" id="CLU_1076779_0_0_0"/>
<dbReference type="AlphaFoldDB" id="A0A068NL39"/>
<dbReference type="InterPro" id="IPR035906">
    <property type="entry name" value="MetI-like_sf"/>
</dbReference>
<accession>A0A068NL39</accession>
<name>A0A068NL39_FIMGI</name>
<dbReference type="GO" id="GO:0055085">
    <property type="term" value="P:transmembrane transport"/>
    <property type="evidence" value="ECO:0007669"/>
    <property type="project" value="InterPro"/>
</dbReference>